<gene>
    <name evidence="2" type="ORF">JY651_20230</name>
</gene>
<evidence type="ECO:0000313" key="3">
    <source>
        <dbReference type="Proteomes" id="UP000662747"/>
    </source>
</evidence>
<name>A0ABX7P9I3_9BACT</name>
<proteinExistence type="predicted"/>
<evidence type="ECO:0000313" key="2">
    <source>
        <dbReference type="EMBL" id="QSQ27096.1"/>
    </source>
</evidence>
<dbReference type="RefSeq" id="WP_206728623.1">
    <property type="nucleotide sequence ID" value="NZ_CP071090.1"/>
</dbReference>
<protein>
    <recommendedName>
        <fullName evidence="4">Lipoprotein</fullName>
    </recommendedName>
</protein>
<evidence type="ECO:0000256" key="1">
    <source>
        <dbReference type="SAM" id="SignalP"/>
    </source>
</evidence>
<feature type="chain" id="PRO_5045776862" description="Lipoprotein" evidence="1">
    <location>
        <begin position="24"/>
        <end position="118"/>
    </location>
</feature>
<dbReference type="Proteomes" id="UP000662747">
    <property type="component" value="Chromosome"/>
</dbReference>
<keyword evidence="1" id="KW-0732">Signal</keyword>
<dbReference type="PROSITE" id="PS51257">
    <property type="entry name" value="PROKAR_LIPOPROTEIN"/>
    <property type="match status" value="1"/>
</dbReference>
<dbReference type="EMBL" id="CP071090">
    <property type="protein sequence ID" value="QSQ27096.1"/>
    <property type="molecule type" value="Genomic_DNA"/>
</dbReference>
<reference evidence="2 3" key="1">
    <citation type="submission" date="2021-02" db="EMBL/GenBank/DDBJ databases">
        <title>De Novo genome assembly of isolated myxobacteria.</title>
        <authorList>
            <person name="Stevens D.C."/>
        </authorList>
    </citation>
    <scope>NUCLEOTIDE SEQUENCE [LARGE SCALE GENOMIC DNA]</scope>
    <source>
        <strain evidence="3">SCPEA02</strain>
    </source>
</reference>
<keyword evidence="3" id="KW-1185">Reference proteome</keyword>
<accession>A0ABX7P9I3</accession>
<organism evidence="2 3">
    <name type="scientific">Pyxidicoccus parkwayensis</name>
    <dbReference type="NCBI Taxonomy" id="2813578"/>
    <lineage>
        <taxon>Bacteria</taxon>
        <taxon>Pseudomonadati</taxon>
        <taxon>Myxococcota</taxon>
        <taxon>Myxococcia</taxon>
        <taxon>Myxococcales</taxon>
        <taxon>Cystobacterineae</taxon>
        <taxon>Myxococcaceae</taxon>
        <taxon>Pyxidicoccus</taxon>
    </lineage>
</organism>
<evidence type="ECO:0008006" key="4">
    <source>
        <dbReference type="Google" id="ProtNLM"/>
    </source>
</evidence>
<sequence>MRTVRVVSLFLFAVAAACSSAQKTEDPSKPPPPETTVEVRNLKTVDVNLFVYMLNSSSRVRLGTVPGMSTRNFVIPPRLLGDMDRIRFRVETIGSDAASNGDQELPVTAGEQLSLTIQ</sequence>
<feature type="signal peptide" evidence="1">
    <location>
        <begin position="1"/>
        <end position="23"/>
    </location>
</feature>